<dbReference type="Proteomes" id="UP000799118">
    <property type="component" value="Unassembled WGS sequence"/>
</dbReference>
<dbReference type="EMBL" id="ML769496">
    <property type="protein sequence ID" value="KAE9397488.1"/>
    <property type="molecule type" value="Genomic_DNA"/>
</dbReference>
<keyword evidence="2" id="KW-1185">Reference proteome</keyword>
<reference evidence="1" key="1">
    <citation type="journal article" date="2019" name="Environ. Microbiol.">
        <title>Fungal ecological strategies reflected in gene transcription - a case study of two litter decomposers.</title>
        <authorList>
            <person name="Barbi F."/>
            <person name="Kohler A."/>
            <person name="Barry K."/>
            <person name="Baskaran P."/>
            <person name="Daum C."/>
            <person name="Fauchery L."/>
            <person name="Ihrmark K."/>
            <person name="Kuo A."/>
            <person name="LaButti K."/>
            <person name="Lipzen A."/>
            <person name="Morin E."/>
            <person name="Grigoriev I.V."/>
            <person name="Henrissat B."/>
            <person name="Lindahl B."/>
            <person name="Martin F."/>
        </authorList>
    </citation>
    <scope>NUCLEOTIDE SEQUENCE</scope>
    <source>
        <strain evidence="1">JB14</strain>
    </source>
</reference>
<sequence length="168" mass="19312">MFLNSRPFRVLRQSGYQSLYSTNISNITQTHLASLPSIPSRPTTTPTPWLSPEEIEAYLFPLVEIIPWRFISKKGRLAEFISRRKDDKRAMMIMQGLSANSKHSWNGLLYFASYDFTTPAAAAEFFTNPFSSDSTLMLNPRVYIELTTRDAYIPKEVADLRVKRKPNI</sequence>
<dbReference type="AlphaFoldDB" id="A0A6A4HJ59"/>
<gene>
    <name evidence="1" type="ORF">BT96DRAFT_921451</name>
</gene>
<organism evidence="1 2">
    <name type="scientific">Gymnopus androsaceus JB14</name>
    <dbReference type="NCBI Taxonomy" id="1447944"/>
    <lineage>
        <taxon>Eukaryota</taxon>
        <taxon>Fungi</taxon>
        <taxon>Dikarya</taxon>
        <taxon>Basidiomycota</taxon>
        <taxon>Agaricomycotina</taxon>
        <taxon>Agaricomycetes</taxon>
        <taxon>Agaricomycetidae</taxon>
        <taxon>Agaricales</taxon>
        <taxon>Marasmiineae</taxon>
        <taxon>Omphalotaceae</taxon>
        <taxon>Gymnopus</taxon>
    </lineage>
</organism>
<evidence type="ECO:0000313" key="1">
    <source>
        <dbReference type="EMBL" id="KAE9397488.1"/>
    </source>
</evidence>
<name>A0A6A4HJ59_9AGAR</name>
<proteinExistence type="predicted"/>
<feature type="non-terminal residue" evidence="1">
    <location>
        <position position="168"/>
    </location>
</feature>
<protein>
    <submittedName>
        <fullName evidence="1">Uncharacterized protein</fullName>
    </submittedName>
</protein>
<accession>A0A6A4HJ59</accession>
<evidence type="ECO:0000313" key="2">
    <source>
        <dbReference type="Proteomes" id="UP000799118"/>
    </source>
</evidence>